<dbReference type="Proteomes" id="UP000886723">
    <property type="component" value="Unassembled WGS sequence"/>
</dbReference>
<dbReference type="GO" id="GO:0045892">
    <property type="term" value="P:negative regulation of DNA-templated transcription"/>
    <property type="evidence" value="ECO:0007669"/>
    <property type="project" value="InterPro"/>
</dbReference>
<dbReference type="InterPro" id="IPR019734">
    <property type="entry name" value="TPR_rpt"/>
</dbReference>
<dbReference type="PANTHER" id="PTHR44749">
    <property type="entry name" value="SUPPRESSOR OF RPS4-RLD 1"/>
    <property type="match status" value="1"/>
</dbReference>
<feature type="signal peptide" evidence="2">
    <location>
        <begin position="1"/>
        <end position="23"/>
    </location>
</feature>
<dbReference type="PROSITE" id="PS51257">
    <property type="entry name" value="PROKAR_LIPOPROTEIN"/>
    <property type="match status" value="1"/>
</dbReference>
<evidence type="ECO:0000256" key="1">
    <source>
        <dbReference type="PROSITE-ProRule" id="PRU00339"/>
    </source>
</evidence>
<evidence type="ECO:0000313" key="4">
    <source>
        <dbReference type="Proteomes" id="UP000886723"/>
    </source>
</evidence>
<keyword evidence="2" id="KW-0732">Signal</keyword>
<dbReference type="InterPro" id="IPR044650">
    <property type="entry name" value="SRFR1-like"/>
</dbReference>
<feature type="repeat" description="TPR" evidence="1">
    <location>
        <begin position="129"/>
        <end position="162"/>
    </location>
</feature>
<dbReference type="Pfam" id="PF13174">
    <property type="entry name" value="TPR_6"/>
    <property type="match status" value="1"/>
</dbReference>
<feature type="repeat" description="TPR" evidence="1">
    <location>
        <begin position="196"/>
        <end position="229"/>
    </location>
</feature>
<dbReference type="Gene3D" id="1.25.40.10">
    <property type="entry name" value="Tetratricopeptide repeat domain"/>
    <property type="match status" value="3"/>
</dbReference>
<gene>
    <name evidence="3" type="ORF">IAA63_07765</name>
</gene>
<organism evidence="3 4">
    <name type="scientific">Candidatus Pullilachnospira stercoravium</name>
    <dbReference type="NCBI Taxonomy" id="2840913"/>
    <lineage>
        <taxon>Bacteria</taxon>
        <taxon>Bacillati</taxon>
        <taxon>Bacillota</taxon>
        <taxon>Clostridia</taxon>
        <taxon>Lachnospirales</taxon>
        <taxon>Lachnospiraceae</taxon>
        <taxon>Lachnospiraceae incertae sedis</taxon>
        <taxon>Candidatus Pullilachnospira</taxon>
    </lineage>
</organism>
<dbReference type="PANTHER" id="PTHR44749:SF1">
    <property type="entry name" value="TETRATRICOPEPTIDE-LIKE HELICAL DOMAIN-CONTAINING PROTEIN"/>
    <property type="match status" value="1"/>
</dbReference>
<evidence type="ECO:0000256" key="2">
    <source>
        <dbReference type="SAM" id="SignalP"/>
    </source>
</evidence>
<evidence type="ECO:0000313" key="3">
    <source>
        <dbReference type="EMBL" id="HIV13019.1"/>
    </source>
</evidence>
<dbReference type="AlphaFoldDB" id="A0A9D1T6M8"/>
<protein>
    <submittedName>
        <fullName evidence="3">Tetratricopeptide repeat protein</fullName>
    </submittedName>
</protein>
<accession>A0A9D1T6M8</accession>
<feature type="chain" id="PRO_5039307519" evidence="2">
    <location>
        <begin position="24"/>
        <end position="345"/>
    </location>
</feature>
<dbReference type="Pfam" id="PF13432">
    <property type="entry name" value="TPR_16"/>
    <property type="match status" value="1"/>
</dbReference>
<name>A0A9D1T6M8_9FIRM</name>
<dbReference type="SUPFAM" id="SSF48452">
    <property type="entry name" value="TPR-like"/>
    <property type="match status" value="1"/>
</dbReference>
<dbReference type="Pfam" id="PF13181">
    <property type="entry name" value="TPR_8"/>
    <property type="match status" value="1"/>
</dbReference>
<comment type="caution">
    <text evidence="3">The sequence shown here is derived from an EMBL/GenBank/DDBJ whole genome shotgun (WGS) entry which is preliminary data.</text>
</comment>
<sequence>MKKIWLLLGCTLLLASGCGTSQADELYNNGIEALNEGDYEGAVEAFEQLTQSGERLAEAYRGEGIAWLRQESYPETIAAFSRSLNYMDFSNAEFEKDVTYYLASARLSYGEVDKAIELYSGLLRKEADQECYFLRGKAYLIQGDLENAQKDFTRALADSTDYNSYITIYQLYVDQGQRSEGQVWLEMALELTPETGEDYYQRGRILVLQEEYEEAADALVEAVNLEYSDAMLLLGRVYLNMGDSASARSMYQNYLDEGEYPGRGYNGLALCDIYEGSYDSALQNIQSGLEAGEDEEARKSLLYNEIVVYEYQKDFATAKSKMAEYLAAYPDDQDAVRENQFLSTR</sequence>
<keyword evidence="1" id="KW-0802">TPR repeat</keyword>
<dbReference type="SMART" id="SM00028">
    <property type="entry name" value="TPR"/>
    <property type="match status" value="5"/>
</dbReference>
<dbReference type="EMBL" id="DVON01000169">
    <property type="protein sequence ID" value="HIV13019.1"/>
    <property type="molecule type" value="Genomic_DNA"/>
</dbReference>
<dbReference type="PROSITE" id="PS50005">
    <property type="entry name" value="TPR"/>
    <property type="match status" value="2"/>
</dbReference>
<proteinExistence type="predicted"/>
<reference evidence="3" key="1">
    <citation type="submission" date="2020-10" db="EMBL/GenBank/DDBJ databases">
        <authorList>
            <person name="Gilroy R."/>
        </authorList>
    </citation>
    <scope>NUCLEOTIDE SEQUENCE</scope>
    <source>
        <strain evidence="3">ChiBcec2-4451</strain>
    </source>
</reference>
<dbReference type="InterPro" id="IPR011990">
    <property type="entry name" value="TPR-like_helical_dom_sf"/>
</dbReference>
<reference evidence="3" key="2">
    <citation type="journal article" date="2021" name="PeerJ">
        <title>Extensive microbial diversity within the chicken gut microbiome revealed by metagenomics and culture.</title>
        <authorList>
            <person name="Gilroy R."/>
            <person name="Ravi A."/>
            <person name="Getino M."/>
            <person name="Pursley I."/>
            <person name="Horton D.L."/>
            <person name="Alikhan N.F."/>
            <person name="Baker D."/>
            <person name="Gharbi K."/>
            <person name="Hall N."/>
            <person name="Watson M."/>
            <person name="Adriaenssens E.M."/>
            <person name="Foster-Nyarko E."/>
            <person name="Jarju S."/>
            <person name="Secka A."/>
            <person name="Antonio M."/>
            <person name="Oren A."/>
            <person name="Chaudhuri R.R."/>
            <person name="La Ragione R."/>
            <person name="Hildebrand F."/>
            <person name="Pallen M.J."/>
        </authorList>
    </citation>
    <scope>NUCLEOTIDE SEQUENCE</scope>
    <source>
        <strain evidence="3">ChiBcec2-4451</strain>
    </source>
</reference>